<dbReference type="GO" id="GO:0006450">
    <property type="term" value="P:regulation of translational fidelity"/>
    <property type="evidence" value="ECO:0007669"/>
    <property type="project" value="InterPro"/>
</dbReference>
<sequence length="132" mass="15010">RYRPYATKIKTDEYAIPLRPTWSVTELLSSYPKPAVSSKTLIRLHELAALVPPAEGTAEHVDLQKEISELVRLVEAVRLIDTQGVSVATRWDREDADKRHEIPEVGPQGQELLEHAARTHDGFYVVDTDRKR</sequence>
<dbReference type="eggNOG" id="ENOG502R15I">
    <property type="taxonomic scope" value="Eukaryota"/>
</dbReference>
<dbReference type="SUPFAM" id="SSF141000">
    <property type="entry name" value="Glu-tRNAGln amidotransferase C subunit"/>
    <property type="match status" value="1"/>
</dbReference>
<dbReference type="HOGENOM" id="CLU_108161_0_0_1"/>
<dbReference type="GeneID" id="18828891"/>
<gene>
    <name evidence="1" type="ORF">AGABI1DRAFT_25583</name>
</gene>
<feature type="non-terminal residue" evidence="1">
    <location>
        <position position="1"/>
    </location>
</feature>
<dbReference type="KEGG" id="abp:AGABI1DRAFT25583"/>
<reference evidence="2" key="1">
    <citation type="journal article" date="2012" name="Proc. Natl. Acad. Sci. U.S.A.">
        <title>Genome sequence of the button mushroom Agaricus bisporus reveals mechanisms governing adaptation to a humic-rich ecological niche.</title>
        <authorList>
            <person name="Morin E."/>
            <person name="Kohler A."/>
            <person name="Baker A.R."/>
            <person name="Foulongne-Oriol M."/>
            <person name="Lombard V."/>
            <person name="Nagy L.G."/>
            <person name="Ohm R.A."/>
            <person name="Patyshakuliyeva A."/>
            <person name="Brun A."/>
            <person name="Aerts A.L."/>
            <person name="Bailey A.M."/>
            <person name="Billette C."/>
            <person name="Coutinho P.M."/>
            <person name="Deakin G."/>
            <person name="Doddapaneni H."/>
            <person name="Floudas D."/>
            <person name="Grimwood J."/>
            <person name="Hilden K."/>
            <person name="Kuees U."/>
            <person name="LaButti K.M."/>
            <person name="Lapidus A."/>
            <person name="Lindquist E.A."/>
            <person name="Lucas S.M."/>
            <person name="Murat C."/>
            <person name="Riley R.W."/>
            <person name="Salamov A.A."/>
            <person name="Schmutz J."/>
            <person name="Subramanian V."/>
            <person name="Woesten H.A.B."/>
            <person name="Xu J."/>
            <person name="Eastwood D.C."/>
            <person name="Foster G.D."/>
            <person name="Sonnenberg A.S."/>
            <person name="Cullen D."/>
            <person name="de Vries R.P."/>
            <person name="Lundell T."/>
            <person name="Hibbett D.S."/>
            <person name="Henrissat B."/>
            <person name="Burton K.S."/>
            <person name="Kerrigan R.W."/>
            <person name="Challen M.P."/>
            <person name="Grigoriev I.V."/>
            <person name="Martin F."/>
        </authorList>
    </citation>
    <scope>NUCLEOTIDE SEQUENCE [LARGE SCALE GENOMIC DNA]</scope>
    <source>
        <strain evidence="2">JB137-S8 / ATCC MYA-4627 / FGSC 10392</strain>
    </source>
</reference>
<dbReference type="InParanoid" id="K5XYI9"/>
<dbReference type="RefSeq" id="XP_007328834.1">
    <property type="nucleotide sequence ID" value="XM_007328772.1"/>
</dbReference>
<accession>K5XYI9</accession>
<dbReference type="InterPro" id="IPR036113">
    <property type="entry name" value="Asp/Glu-ADT_sf_sub_c"/>
</dbReference>
<evidence type="ECO:0008006" key="3">
    <source>
        <dbReference type="Google" id="ProtNLM"/>
    </source>
</evidence>
<name>K5XYI9_AGABU</name>
<dbReference type="Proteomes" id="UP000008493">
    <property type="component" value="Unassembled WGS sequence"/>
</dbReference>
<keyword evidence="2" id="KW-1185">Reference proteome</keyword>
<feature type="non-terminal residue" evidence="1">
    <location>
        <position position="132"/>
    </location>
</feature>
<dbReference type="OrthoDB" id="5522061at2759"/>
<proteinExistence type="predicted"/>
<evidence type="ECO:0000313" key="2">
    <source>
        <dbReference type="Proteomes" id="UP000008493"/>
    </source>
</evidence>
<protein>
    <recommendedName>
        <fullName evidence="3">Asp-tRNA(Asn)/Glu-tRNA(Gln) amidotransferase GatCAB subunit C</fullName>
    </recommendedName>
</protein>
<dbReference type="InterPro" id="IPR003837">
    <property type="entry name" value="GatC"/>
</dbReference>
<dbReference type="OMA" id="KPTWSVN"/>
<dbReference type="EMBL" id="JH971389">
    <property type="protein sequence ID" value="EKM80435.1"/>
    <property type="molecule type" value="Genomic_DNA"/>
</dbReference>
<evidence type="ECO:0000313" key="1">
    <source>
        <dbReference type="EMBL" id="EKM80435.1"/>
    </source>
</evidence>
<dbReference type="Pfam" id="PF02686">
    <property type="entry name" value="GatC"/>
    <property type="match status" value="1"/>
</dbReference>
<dbReference type="AlphaFoldDB" id="K5XYI9"/>
<organism evidence="1 2">
    <name type="scientific">Agaricus bisporus var. burnettii (strain JB137-S8 / ATCC MYA-4627 / FGSC 10392)</name>
    <name type="common">White button mushroom</name>
    <dbReference type="NCBI Taxonomy" id="597362"/>
    <lineage>
        <taxon>Eukaryota</taxon>
        <taxon>Fungi</taxon>
        <taxon>Dikarya</taxon>
        <taxon>Basidiomycota</taxon>
        <taxon>Agaricomycotina</taxon>
        <taxon>Agaricomycetes</taxon>
        <taxon>Agaricomycetidae</taxon>
        <taxon>Agaricales</taxon>
        <taxon>Agaricineae</taxon>
        <taxon>Agaricaceae</taxon>
        <taxon>Agaricus</taxon>
    </lineage>
</organism>